<name>A0A8J5J1X4_9STRA</name>
<reference evidence="1" key="1">
    <citation type="submission" date="2021-01" db="EMBL/GenBank/DDBJ databases">
        <title>Phytophthora aleatoria, a newly-described species from Pinus radiata is distinct from Phytophthora cactorum isolates based on comparative genomics.</title>
        <authorList>
            <person name="Mcdougal R."/>
            <person name="Panda P."/>
            <person name="Williams N."/>
            <person name="Studholme D.J."/>
        </authorList>
    </citation>
    <scope>NUCLEOTIDE SEQUENCE</scope>
    <source>
        <strain evidence="1">NZFS 4037</strain>
    </source>
</reference>
<sequence length="142" mass="16807">MHQLQAAPKRQRCLFPRRNSNADEVKIETKSMWEELAEVHYHARLQAEEKNHTLKTILASQVQMSEKVCAIVQEQAVFQARYFLLRLHFPRRPDHTSIFFFVFLQEMDLACIEPPVPHSVFSTRDCELNDTILHSDSRWIRC</sequence>
<protein>
    <submittedName>
        <fullName evidence="1">Uncharacterized protein</fullName>
    </submittedName>
</protein>
<dbReference type="AlphaFoldDB" id="A0A8J5J1X4"/>
<evidence type="ECO:0000313" key="1">
    <source>
        <dbReference type="EMBL" id="KAG6968868.1"/>
    </source>
</evidence>
<dbReference type="Proteomes" id="UP000709295">
    <property type="component" value="Unassembled WGS sequence"/>
</dbReference>
<evidence type="ECO:0000313" key="2">
    <source>
        <dbReference type="Proteomes" id="UP000709295"/>
    </source>
</evidence>
<accession>A0A8J5J1X4</accession>
<organism evidence="1 2">
    <name type="scientific">Phytophthora aleatoria</name>
    <dbReference type="NCBI Taxonomy" id="2496075"/>
    <lineage>
        <taxon>Eukaryota</taxon>
        <taxon>Sar</taxon>
        <taxon>Stramenopiles</taxon>
        <taxon>Oomycota</taxon>
        <taxon>Peronosporomycetes</taxon>
        <taxon>Peronosporales</taxon>
        <taxon>Peronosporaceae</taxon>
        <taxon>Phytophthora</taxon>
    </lineage>
</organism>
<comment type="caution">
    <text evidence="1">The sequence shown here is derived from an EMBL/GenBank/DDBJ whole genome shotgun (WGS) entry which is preliminary data.</text>
</comment>
<proteinExistence type="predicted"/>
<gene>
    <name evidence="1" type="ORF">JG688_00005577</name>
</gene>
<dbReference type="EMBL" id="JAENGY010000225">
    <property type="protein sequence ID" value="KAG6968868.1"/>
    <property type="molecule type" value="Genomic_DNA"/>
</dbReference>
<keyword evidence="2" id="KW-1185">Reference proteome</keyword>